<gene>
    <name evidence="1" type="ORF">KIPB_007725</name>
</gene>
<name>A0A9K3GK88_9EUKA</name>
<evidence type="ECO:0000313" key="1">
    <source>
        <dbReference type="EMBL" id="GIQ85962.1"/>
    </source>
</evidence>
<keyword evidence="2" id="KW-1185">Reference proteome</keyword>
<dbReference type="Proteomes" id="UP000265618">
    <property type="component" value="Unassembled WGS sequence"/>
</dbReference>
<dbReference type="AlphaFoldDB" id="A0A9K3GK88"/>
<evidence type="ECO:0000313" key="2">
    <source>
        <dbReference type="Proteomes" id="UP000265618"/>
    </source>
</evidence>
<proteinExistence type="predicted"/>
<dbReference type="EMBL" id="BDIP01002234">
    <property type="protein sequence ID" value="GIQ85962.1"/>
    <property type="molecule type" value="Genomic_DNA"/>
</dbReference>
<comment type="caution">
    <text evidence="1">The sequence shown here is derived from an EMBL/GenBank/DDBJ whole genome shotgun (WGS) entry which is preliminary data.</text>
</comment>
<sequence length="68" mass="7547">MHINSRTDYNLQPSDYEPLHSMLSDIMGDLYTGHVTATDLCHMMAPANGSSFEVDDEVIDALLGFITE</sequence>
<accession>A0A9K3GK88</accession>
<organism evidence="1 2">
    <name type="scientific">Kipferlia bialata</name>
    <dbReference type="NCBI Taxonomy" id="797122"/>
    <lineage>
        <taxon>Eukaryota</taxon>
        <taxon>Metamonada</taxon>
        <taxon>Carpediemonas-like organisms</taxon>
        <taxon>Kipferlia</taxon>
    </lineage>
</organism>
<protein>
    <submittedName>
        <fullName evidence="1">Uncharacterized protein</fullName>
    </submittedName>
</protein>
<reference evidence="1 2" key="1">
    <citation type="journal article" date="2018" name="PLoS ONE">
        <title>The draft genome of Kipferlia bialata reveals reductive genome evolution in fornicate parasites.</title>
        <authorList>
            <person name="Tanifuji G."/>
            <person name="Takabayashi S."/>
            <person name="Kume K."/>
            <person name="Takagi M."/>
            <person name="Nakayama T."/>
            <person name="Kamikawa R."/>
            <person name="Inagaki Y."/>
            <person name="Hashimoto T."/>
        </authorList>
    </citation>
    <scope>NUCLEOTIDE SEQUENCE [LARGE SCALE GENOMIC DNA]</scope>
    <source>
        <strain evidence="1">NY0173</strain>
    </source>
</reference>